<evidence type="ECO:0000256" key="1">
    <source>
        <dbReference type="SAM" id="Phobius"/>
    </source>
</evidence>
<keyword evidence="3" id="KW-1185">Reference proteome</keyword>
<dbReference type="KEGG" id="vg:16574695"/>
<sequence length="168" mass="19094">MSFSWANFITLILAVGGAIYLTVLHNKLRIAKNALRAARNESLALFDQTKSMCHDTLTTAQTFTSELYAYRQEDIKQYTKALAATMQLLNEIDAARSMVAKELENQELGGRHNVVQNKLRFIETHCQEARVILGNVSFADVQATMERLHLAHEREAQLFNRLINRVSN</sequence>
<keyword evidence="1" id="KW-0472">Membrane</keyword>
<accession>S5WAZ7</accession>
<keyword evidence="1" id="KW-1133">Transmembrane helix</keyword>
<gene>
    <name evidence="2" type="ORF">PaBG_00009</name>
</gene>
<dbReference type="Proteomes" id="UP000015545">
    <property type="component" value="Segment"/>
</dbReference>
<dbReference type="GeneID" id="16574695"/>
<evidence type="ECO:0000313" key="2">
    <source>
        <dbReference type="EMBL" id="AGS81893.1"/>
    </source>
</evidence>
<protein>
    <submittedName>
        <fullName evidence="2">Uncharacterized protein</fullName>
    </submittedName>
</protein>
<keyword evidence="1" id="KW-0812">Transmembrane</keyword>
<name>S5WAZ7_9CAUD</name>
<organism evidence="2 3">
    <name type="scientific">Pseudomonas phage PaBG</name>
    <dbReference type="NCBI Taxonomy" id="1335230"/>
    <lineage>
        <taxon>Viruses</taxon>
        <taxon>Duplodnaviria</taxon>
        <taxon>Heunggongvirae</taxon>
        <taxon>Uroviricota</taxon>
        <taxon>Caudoviricetes</taxon>
        <taxon>Baikalvirus</taxon>
        <taxon>Baikalvirus PaBG</taxon>
    </lineage>
</organism>
<evidence type="ECO:0000313" key="3">
    <source>
        <dbReference type="Proteomes" id="UP000015545"/>
    </source>
</evidence>
<proteinExistence type="predicted"/>
<feature type="transmembrane region" description="Helical" evidence="1">
    <location>
        <begin position="6"/>
        <end position="24"/>
    </location>
</feature>
<reference evidence="2 3" key="1">
    <citation type="journal article" date="2014" name="Genome Announc.">
        <title>Complete Genome Sequence of the Novel Giant Pseudomonas Phage PaBG.</title>
        <authorList>
            <person name="Sykilinda N.N."/>
            <person name="Bondar A.A."/>
            <person name="Gorshkova A.S."/>
            <person name="Kurochkina L.P."/>
            <person name="Kulikov E.E."/>
            <person name="Shneider M.M."/>
            <person name="Kadykov V.A."/>
            <person name="Solovjeva N.V."/>
            <person name="Kabilov M.R."/>
            <person name="Mesyanzhinov V.V."/>
            <person name="Vlassov V.V."/>
            <person name="Drukker V.V."/>
            <person name="Miroshnikov K.A."/>
        </authorList>
    </citation>
    <scope>NUCLEOTIDE SEQUENCE [LARGE SCALE GENOMIC DNA]</scope>
</reference>
<dbReference type="RefSeq" id="YP_008433340.1">
    <property type="nucleotide sequence ID" value="NC_022096.1"/>
</dbReference>
<dbReference type="EMBL" id="KF147891">
    <property type="protein sequence ID" value="AGS81893.1"/>
    <property type="molecule type" value="Genomic_DNA"/>
</dbReference>